<dbReference type="SUPFAM" id="SSF88713">
    <property type="entry name" value="Glycoside hydrolase/deacetylase"/>
    <property type="match status" value="1"/>
</dbReference>
<reference evidence="6 7" key="1">
    <citation type="journal article" date="2019" name="Int. J. Syst. Evol. Microbiol.">
        <title>The Global Catalogue of Microorganisms (GCM) 10K type strain sequencing project: providing services to taxonomists for standard genome sequencing and annotation.</title>
        <authorList>
            <consortium name="The Broad Institute Genomics Platform"/>
            <consortium name="The Broad Institute Genome Sequencing Center for Infectious Disease"/>
            <person name="Wu L."/>
            <person name="Ma J."/>
        </authorList>
    </citation>
    <scope>NUCLEOTIDE SEQUENCE [LARGE SCALE GENOMIC DNA]</scope>
    <source>
        <strain evidence="6 7">JCM 12398</strain>
    </source>
</reference>
<dbReference type="PANTHER" id="PTHR10587:SF133">
    <property type="entry name" value="CHITIN DEACETYLASE 1-RELATED"/>
    <property type="match status" value="1"/>
</dbReference>
<dbReference type="InterPro" id="IPR011330">
    <property type="entry name" value="Glyco_hydro/deAcase_b/a-brl"/>
</dbReference>
<dbReference type="CDD" id="cd10917">
    <property type="entry name" value="CE4_NodB_like_6s_7s"/>
    <property type="match status" value="1"/>
</dbReference>
<feature type="signal peptide" evidence="4">
    <location>
        <begin position="1"/>
        <end position="23"/>
    </location>
</feature>
<evidence type="ECO:0000256" key="1">
    <source>
        <dbReference type="ARBA" id="ARBA00022723"/>
    </source>
</evidence>
<keyword evidence="2" id="KW-0378">Hydrolase</keyword>
<dbReference type="InterPro" id="IPR050248">
    <property type="entry name" value="Polysacc_deacetylase_ArnD"/>
</dbReference>
<feature type="compositionally biased region" description="Pro residues" evidence="3">
    <location>
        <begin position="73"/>
        <end position="104"/>
    </location>
</feature>
<feature type="region of interest" description="Disordered" evidence="3">
    <location>
        <begin position="24"/>
        <end position="111"/>
    </location>
</feature>
<dbReference type="PANTHER" id="PTHR10587">
    <property type="entry name" value="GLYCOSYL TRANSFERASE-RELATED"/>
    <property type="match status" value="1"/>
</dbReference>
<dbReference type="Proteomes" id="UP001501266">
    <property type="component" value="Unassembled WGS sequence"/>
</dbReference>
<feature type="compositionally biased region" description="Low complexity" evidence="3">
    <location>
        <begin position="47"/>
        <end position="72"/>
    </location>
</feature>
<name>A0ABN1YMY6_9MICO</name>
<dbReference type="Pfam" id="PF01522">
    <property type="entry name" value="Polysacc_deac_1"/>
    <property type="match status" value="1"/>
</dbReference>
<dbReference type="PROSITE" id="PS51677">
    <property type="entry name" value="NODB"/>
    <property type="match status" value="1"/>
</dbReference>
<protein>
    <recommendedName>
        <fullName evidence="5">NodB homology domain-containing protein</fullName>
    </recommendedName>
</protein>
<organism evidence="6 7">
    <name type="scientific">Agrococcus citreus</name>
    <dbReference type="NCBI Taxonomy" id="84643"/>
    <lineage>
        <taxon>Bacteria</taxon>
        <taxon>Bacillati</taxon>
        <taxon>Actinomycetota</taxon>
        <taxon>Actinomycetes</taxon>
        <taxon>Micrococcales</taxon>
        <taxon>Microbacteriaceae</taxon>
        <taxon>Agrococcus</taxon>
    </lineage>
</organism>
<keyword evidence="7" id="KW-1185">Reference proteome</keyword>
<evidence type="ECO:0000313" key="7">
    <source>
        <dbReference type="Proteomes" id="UP001501266"/>
    </source>
</evidence>
<keyword evidence="1" id="KW-0479">Metal-binding</keyword>
<dbReference type="RefSeq" id="WP_343916751.1">
    <property type="nucleotide sequence ID" value="NZ_BAAAKK010000001.1"/>
</dbReference>
<evidence type="ECO:0000259" key="5">
    <source>
        <dbReference type="PROSITE" id="PS51677"/>
    </source>
</evidence>
<dbReference type="PROSITE" id="PS51257">
    <property type="entry name" value="PROKAR_LIPOPROTEIN"/>
    <property type="match status" value="1"/>
</dbReference>
<feature type="compositionally biased region" description="Polar residues" evidence="3">
    <location>
        <begin position="32"/>
        <end position="43"/>
    </location>
</feature>
<dbReference type="Gene3D" id="3.20.20.370">
    <property type="entry name" value="Glycoside hydrolase/deacetylase"/>
    <property type="match status" value="1"/>
</dbReference>
<sequence>MRAARRVLAGLALIASLAMVSCGAPEPGAPGPSTSDAGTSEPGTSERGATTAPASTRPPATGAPSAGQTEPPLAEPSPTPAPRATPSPPPPSPGIPPTPPPGAQQPPTGLPAAWRGIDLERIPTDRRIAALTFDGGSSDAGVAAVLATLDRFDAPATFFVTGAFARTYPAQVRAIAAAGHPVGNHSDRHLAFPDLTDESIRADLAAAEASITTASGLPAMPLFRFPFGARTDHDIRIVNDAGYLPIRWSVDSLGWQGTSGGLSADAVVDRVVRTAVPGHIVLMHVGANPDDGTTLDADALPRIIEQLRDAGYALVDLDELLG</sequence>
<dbReference type="InterPro" id="IPR002509">
    <property type="entry name" value="NODB_dom"/>
</dbReference>
<proteinExistence type="predicted"/>
<evidence type="ECO:0000313" key="6">
    <source>
        <dbReference type="EMBL" id="GAA1418225.1"/>
    </source>
</evidence>
<accession>A0ABN1YMY6</accession>
<feature type="chain" id="PRO_5045589754" description="NodB homology domain-containing protein" evidence="4">
    <location>
        <begin position="24"/>
        <end position="322"/>
    </location>
</feature>
<keyword evidence="4" id="KW-0732">Signal</keyword>
<evidence type="ECO:0000256" key="4">
    <source>
        <dbReference type="SAM" id="SignalP"/>
    </source>
</evidence>
<comment type="caution">
    <text evidence="6">The sequence shown here is derived from an EMBL/GenBank/DDBJ whole genome shotgun (WGS) entry which is preliminary data.</text>
</comment>
<evidence type="ECO:0000256" key="3">
    <source>
        <dbReference type="SAM" id="MobiDB-lite"/>
    </source>
</evidence>
<evidence type="ECO:0000256" key="2">
    <source>
        <dbReference type="ARBA" id="ARBA00022801"/>
    </source>
</evidence>
<feature type="domain" description="NodB homology" evidence="5">
    <location>
        <begin position="127"/>
        <end position="315"/>
    </location>
</feature>
<gene>
    <name evidence="6" type="ORF">GCM10009640_03680</name>
</gene>
<dbReference type="EMBL" id="BAAAKK010000001">
    <property type="protein sequence ID" value="GAA1418225.1"/>
    <property type="molecule type" value="Genomic_DNA"/>
</dbReference>